<comment type="similarity">
    <text evidence="1">Belongs to the Gfo/Idh/MocA family.</text>
</comment>
<dbReference type="SUPFAM" id="SSF55347">
    <property type="entry name" value="Glyceraldehyde-3-phosphate dehydrogenase-like, C-terminal domain"/>
    <property type="match status" value="1"/>
</dbReference>
<evidence type="ECO:0000313" key="5">
    <source>
        <dbReference type="EMBL" id="OBZ73832.1"/>
    </source>
</evidence>
<dbReference type="PANTHER" id="PTHR22604">
    <property type="entry name" value="OXIDOREDUCTASES"/>
    <property type="match status" value="1"/>
</dbReference>
<dbReference type="InterPro" id="IPR055170">
    <property type="entry name" value="GFO_IDH_MocA-like_dom"/>
</dbReference>
<gene>
    <name evidence="5" type="ORF">A0H81_06044</name>
</gene>
<feature type="compositionally biased region" description="Pro residues" evidence="3">
    <location>
        <begin position="74"/>
        <end position="84"/>
    </location>
</feature>
<feature type="compositionally biased region" description="Basic and acidic residues" evidence="3">
    <location>
        <begin position="380"/>
        <end position="389"/>
    </location>
</feature>
<evidence type="ECO:0000256" key="1">
    <source>
        <dbReference type="ARBA" id="ARBA00010928"/>
    </source>
</evidence>
<comment type="caution">
    <text evidence="5">The sequence shown here is derived from an EMBL/GenBank/DDBJ whole genome shotgun (WGS) entry which is preliminary data.</text>
</comment>
<keyword evidence="2" id="KW-0560">Oxidoreductase</keyword>
<dbReference type="Pfam" id="PF12767">
    <property type="entry name" value="SAGA-Tad1"/>
    <property type="match status" value="1"/>
</dbReference>
<evidence type="ECO:0000256" key="2">
    <source>
        <dbReference type="ARBA" id="ARBA00023002"/>
    </source>
</evidence>
<dbReference type="Proteomes" id="UP000092993">
    <property type="component" value="Unassembled WGS sequence"/>
</dbReference>
<organism evidence="5 6">
    <name type="scientific">Grifola frondosa</name>
    <name type="common">Maitake</name>
    <name type="synonym">Polyporus frondosus</name>
    <dbReference type="NCBI Taxonomy" id="5627"/>
    <lineage>
        <taxon>Eukaryota</taxon>
        <taxon>Fungi</taxon>
        <taxon>Dikarya</taxon>
        <taxon>Basidiomycota</taxon>
        <taxon>Agaricomycotina</taxon>
        <taxon>Agaricomycetes</taxon>
        <taxon>Polyporales</taxon>
        <taxon>Grifolaceae</taxon>
        <taxon>Grifola</taxon>
    </lineage>
</organism>
<feature type="region of interest" description="Disordered" evidence="3">
    <location>
        <begin position="72"/>
        <end position="104"/>
    </location>
</feature>
<dbReference type="GO" id="GO:0070461">
    <property type="term" value="C:SAGA-type complex"/>
    <property type="evidence" value="ECO:0007669"/>
    <property type="project" value="InterPro"/>
</dbReference>
<dbReference type="PANTHER" id="PTHR22604:SF105">
    <property type="entry name" value="TRANS-1,2-DIHYDROBENZENE-1,2-DIOL DEHYDROGENASE"/>
    <property type="match status" value="1"/>
</dbReference>
<feature type="domain" description="GFO/IDH/MocA-like oxidoreductase" evidence="4">
    <location>
        <begin position="412"/>
        <end position="529"/>
    </location>
</feature>
<dbReference type="InterPro" id="IPR024738">
    <property type="entry name" value="Hfi1/Tada1"/>
</dbReference>
<dbReference type="InterPro" id="IPR050984">
    <property type="entry name" value="Gfo/Idh/MocA_domain"/>
</dbReference>
<dbReference type="Gene3D" id="3.30.360.10">
    <property type="entry name" value="Dihydrodipicolinate Reductase, domain 2"/>
    <property type="match status" value="1"/>
</dbReference>
<keyword evidence="6" id="KW-1185">Reference proteome</keyword>
<protein>
    <recommendedName>
        <fullName evidence="4">GFO/IDH/MocA-like oxidoreductase domain-containing protein</fullName>
    </recommendedName>
</protein>
<name>A0A1C7MAI1_GRIFR</name>
<dbReference type="Pfam" id="PF22725">
    <property type="entry name" value="GFO_IDH_MocA_C3"/>
    <property type="match status" value="1"/>
</dbReference>
<accession>A0A1C7MAI1</accession>
<dbReference type="OrthoDB" id="2129491at2759"/>
<dbReference type="GO" id="GO:0016491">
    <property type="term" value="F:oxidoreductase activity"/>
    <property type="evidence" value="ECO:0007669"/>
    <property type="project" value="UniProtKB-KW"/>
</dbReference>
<proteinExistence type="inferred from homology"/>
<feature type="region of interest" description="Disordered" evidence="3">
    <location>
        <begin position="355"/>
        <end position="392"/>
    </location>
</feature>
<reference evidence="5 6" key="1">
    <citation type="submission" date="2016-03" db="EMBL/GenBank/DDBJ databases">
        <title>Whole genome sequencing of Grifola frondosa 9006-11.</title>
        <authorList>
            <person name="Min B."/>
            <person name="Park H."/>
            <person name="Kim J.-G."/>
            <person name="Cho H."/>
            <person name="Oh Y.-L."/>
            <person name="Kong W.-S."/>
            <person name="Choi I.-G."/>
        </authorList>
    </citation>
    <scope>NUCLEOTIDE SEQUENCE [LARGE SCALE GENOMIC DNA]</scope>
    <source>
        <strain evidence="5 6">9006-11</strain>
    </source>
</reference>
<evidence type="ECO:0000313" key="6">
    <source>
        <dbReference type="Proteomes" id="UP000092993"/>
    </source>
</evidence>
<sequence>MSLLSTSTIKSQLLSALGQKAPLYWHVLQQYLSGSISRIEYDEQVKEYLDTTPLVQLHNSLIVSLFDTSAHLAPPTPPPDIPKPPPRKRRRTLPYQGSDSLDTTTLRSSRLKRWTVGMGRRERERVRTLESYASTLLPSPQPYKNEIAAERGVQLIEERGEPPGGRLPVPLATVNRSFSVQHIADRINLISAQHNLGTPSKAVSSLMMLAFEAKLKQLITQALSLTSTSHAITSIRAAVPHARSHVLSASSFDSLFTVSPAVLPNKSAAAMRLALGDNDGYDEDEYLSRSREDRTKFRKGPSRGSKDDRKVHRRSCAGRQVHQGVWDLRGGLRRQGRGCCLYRHPAHLPLRERAGRSECRQTRPLRESHNIKRGGAEGAAEARKGEKPVLHGSDVDALPAAHEGGQADCGGGHAGDPVVLHADLSADFGIEHLPLTHRMLDPKLGGGALLDLGPYPMFWTILALYEHPSNKNARPTSVSASMVKTPITGVDSNTSFTVNFTEHLRAQAILSCSMTVPTASFGATIRYKNGNIVIGTPIYRPTSFTVQYYDKPGSGVVVREEKLTFSYAGGGWFYEADEVARCVRDGKLESELWGHEKSIMVMEIFDEVRRQGGYKFPDGVEKVF</sequence>
<evidence type="ECO:0000256" key="3">
    <source>
        <dbReference type="SAM" id="MobiDB-lite"/>
    </source>
</evidence>
<dbReference type="STRING" id="5627.A0A1C7MAI1"/>
<feature type="compositionally biased region" description="Basic and acidic residues" evidence="3">
    <location>
        <begin position="355"/>
        <end position="370"/>
    </location>
</feature>
<evidence type="ECO:0000259" key="4">
    <source>
        <dbReference type="Pfam" id="PF22725"/>
    </source>
</evidence>
<feature type="compositionally biased region" description="Basic and acidic residues" evidence="3">
    <location>
        <begin position="286"/>
        <end position="295"/>
    </location>
</feature>
<dbReference type="AlphaFoldDB" id="A0A1C7MAI1"/>
<feature type="region of interest" description="Disordered" evidence="3">
    <location>
        <begin position="284"/>
        <end position="315"/>
    </location>
</feature>
<dbReference type="EMBL" id="LUGG01000006">
    <property type="protein sequence ID" value="OBZ73832.1"/>
    <property type="molecule type" value="Genomic_DNA"/>
</dbReference>